<keyword evidence="3" id="KW-1185">Reference proteome</keyword>
<organism evidence="2 3">
    <name type="scientific">Lophiotrema nucula</name>
    <dbReference type="NCBI Taxonomy" id="690887"/>
    <lineage>
        <taxon>Eukaryota</taxon>
        <taxon>Fungi</taxon>
        <taxon>Dikarya</taxon>
        <taxon>Ascomycota</taxon>
        <taxon>Pezizomycotina</taxon>
        <taxon>Dothideomycetes</taxon>
        <taxon>Pleosporomycetidae</taxon>
        <taxon>Pleosporales</taxon>
        <taxon>Lophiotremataceae</taxon>
        <taxon>Lophiotrema</taxon>
    </lineage>
</organism>
<dbReference type="EMBL" id="ML977343">
    <property type="protein sequence ID" value="KAF2109327.1"/>
    <property type="molecule type" value="Genomic_DNA"/>
</dbReference>
<protein>
    <submittedName>
        <fullName evidence="2">Uncharacterized protein</fullName>
    </submittedName>
</protein>
<feature type="transmembrane region" description="Helical" evidence="1">
    <location>
        <begin position="239"/>
        <end position="259"/>
    </location>
</feature>
<keyword evidence="1" id="KW-1133">Transmembrane helix</keyword>
<proteinExistence type="predicted"/>
<evidence type="ECO:0000313" key="2">
    <source>
        <dbReference type="EMBL" id="KAF2109327.1"/>
    </source>
</evidence>
<evidence type="ECO:0000313" key="3">
    <source>
        <dbReference type="Proteomes" id="UP000799770"/>
    </source>
</evidence>
<evidence type="ECO:0000256" key="1">
    <source>
        <dbReference type="SAM" id="Phobius"/>
    </source>
</evidence>
<gene>
    <name evidence="2" type="ORF">BDV96DRAFT_245401</name>
</gene>
<feature type="transmembrane region" description="Helical" evidence="1">
    <location>
        <begin position="336"/>
        <end position="361"/>
    </location>
</feature>
<dbReference type="Proteomes" id="UP000799770">
    <property type="component" value="Unassembled WGS sequence"/>
</dbReference>
<keyword evidence="1" id="KW-0472">Membrane</keyword>
<accession>A0A6A5YS99</accession>
<keyword evidence="1" id="KW-0812">Transmembrane</keyword>
<dbReference type="AlphaFoldDB" id="A0A6A5YS99"/>
<sequence>MSFHTDQRIACDSKFGVCSSTAEDSTCSIGVASRADRAGASFSATTSLAAEGRGGSAGAASVWVSSLLCPLLVTASFALAATSATFFFPLATALPAGALTEAPRRGGELTFSCVLLAEAVVGRIMRARKPSSEAPLVEVRDSGRLVVEAVLGAKEALDGCLRAVGAVFGALGRETTDGLRVSFWVSSSCFAAEEAVGAVKCDGSRTGRVGDLGLGFLKPPGDVVVLSLGAELGDLAADFLASCTGALAFAAALAVVPIVDGRKEARLVFGAGALVRSPGAAGLAASFVGCDAFAVDADGAALGVVGVLGNRATPGDLGSGLFMGDGFAEGALAVKIAAGFFIGVFPFGVAVLAAPFTFAFAGVPVAAFELSAELIAGGKGSVGGGSACPPDTAAWSLGYPGFRAASSWAPDTTLSGLSPGASAAGAEAAFPGSTRSTALWGGPCSPALSSTPDLSATPGSGSGSGKSDPFIMLPRLGMLLDVWRIGGAGLDDGLDATASSGTASGIASLFFRASFSSLTTLLSSAAVLSPKSSLTLKLPLRLAVGSLTPLGVPLVAPRSGATRTVPSTGTNDALIFEAGRLLLSVSSWLAGERPRGSGEDVALGFSNMARRFRTPLLARFSVMAAVGGNWRQ</sequence>
<name>A0A6A5YS99_9PLEO</name>
<reference evidence="2" key="1">
    <citation type="journal article" date="2020" name="Stud. Mycol.">
        <title>101 Dothideomycetes genomes: a test case for predicting lifestyles and emergence of pathogens.</title>
        <authorList>
            <person name="Haridas S."/>
            <person name="Albert R."/>
            <person name="Binder M."/>
            <person name="Bloem J."/>
            <person name="Labutti K."/>
            <person name="Salamov A."/>
            <person name="Andreopoulos B."/>
            <person name="Baker S."/>
            <person name="Barry K."/>
            <person name="Bills G."/>
            <person name="Bluhm B."/>
            <person name="Cannon C."/>
            <person name="Castanera R."/>
            <person name="Culley D."/>
            <person name="Daum C."/>
            <person name="Ezra D."/>
            <person name="Gonzalez J."/>
            <person name="Henrissat B."/>
            <person name="Kuo A."/>
            <person name="Liang C."/>
            <person name="Lipzen A."/>
            <person name="Lutzoni F."/>
            <person name="Magnuson J."/>
            <person name="Mondo S."/>
            <person name="Nolan M."/>
            <person name="Ohm R."/>
            <person name="Pangilinan J."/>
            <person name="Park H.-J."/>
            <person name="Ramirez L."/>
            <person name="Alfaro M."/>
            <person name="Sun H."/>
            <person name="Tritt A."/>
            <person name="Yoshinaga Y."/>
            <person name="Zwiers L.-H."/>
            <person name="Turgeon B."/>
            <person name="Goodwin S."/>
            <person name="Spatafora J."/>
            <person name="Crous P."/>
            <person name="Grigoriev I."/>
        </authorList>
    </citation>
    <scope>NUCLEOTIDE SEQUENCE</scope>
    <source>
        <strain evidence="2">CBS 627.86</strain>
    </source>
</reference>